<protein>
    <submittedName>
        <fullName evidence="3">Uncharacterized protein</fullName>
    </submittedName>
</protein>
<evidence type="ECO:0000313" key="3">
    <source>
        <dbReference type="EMBL" id="SNS78647.1"/>
    </source>
</evidence>
<feature type="compositionally biased region" description="Acidic residues" evidence="1">
    <location>
        <begin position="65"/>
        <end position="81"/>
    </location>
</feature>
<proteinExistence type="predicted"/>
<evidence type="ECO:0000256" key="1">
    <source>
        <dbReference type="SAM" id="MobiDB-lite"/>
    </source>
</evidence>
<dbReference type="EMBL" id="FZOO01000008">
    <property type="protein sequence ID" value="SNS78647.1"/>
    <property type="molecule type" value="Genomic_DNA"/>
</dbReference>
<feature type="region of interest" description="Disordered" evidence="1">
    <location>
        <begin position="18"/>
        <end position="98"/>
    </location>
</feature>
<feature type="chain" id="PRO_5012624806" evidence="2">
    <location>
        <begin position="28"/>
        <end position="98"/>
    </location>
</feature>
<reference evidence="4" key="1">
    <citation type="submission" date="2017-06" db="EMBL/GenBank/DDBJ databases">
        <authorList>
            <person name="Varghese N."/>
            <person name="Submissions S."/>
        </authorList>
    </citation>
    <scope>NUCLEOTIDE SEQUENCE [LARGE SCALE GENOMIC DNA]</scope>
    <source>
        <strain evidence="4">DSM 46839</strain>
    </source>
</reference>
<gene>
    <name evidence="3" type="ORF">SAMN06893096_10819</name>
</gene>
<evidence type="ECO:0000313" key="4">
    <source>
        <dbReference type="Proteomes" id="UP000198373"/>
    </source>
</evidence>
<sequence length="98" mass="9933">MRRTRRWLTGTVLAVGLGLTGCSDSSAGDPAGDAVPGEEADSAGDADRVDGGEGDADGIDRDTGGIDDDDTDPEQPEDDVTPDVPARGDDSGDLSNDN</sequence>
<dbReference type="PROSITE" id="PS51257">
    <property type="entry name" value="PROKAR_LIPOPROTEIN"/>
    <property type="match status" value="1"/>
</dbReference>
<dbReference type="AlphaFoldDB" id="A0A239HB82"/>
<organism evidence="3 4">
    <name type="scientific">Geodermatophilus pulveris</name>
    <dbReference type="NCBI Taxonomy" id="1564159"/>
    <lineage>
        <taxon>Bacteria</taxon>
        <taxon>Bacillati</taxon>
        <taxon>Actinomycetota</taxon>
        <taxon>Actinomycetes</taxon>
        <taxon>Geodermatophilales</taxon>
        <taxon>Geodermatophilaceae</taxon>
        <taxon>Geodermatophilus</taxon>
    </lineage>
</organism>
<feature type="signal peptide" evidence="2">
    <location>
        <begin position="1"/>
        <end position="27"/>
    </location>
</feature>
<name>A0A239HB82_9ACTN</name>
<dbReference type="Proteomes" id="UP000198373">
    <property type="component" value="Unassembled WGS sequence"/>
</dbReference>
<accession>A0A239HB82</accession>
<keyword evidence="2" id="KW-0732">Signal</keyword>
<evidence type="ECO:0000256" key="2">
    <source>
        <dbReference type="SAM" id="SignalP"/>
    </source>
</evidence>
<keyword evidence="4" id="KW-1185">Reference proteome</keyword>
<dbReference type="RefSeq" id="WP_089306540.1">
    <property type="nucleotide sequence ID" value="NZ_FZOO01000008.1"/>
</dbReference>